<dbReference type="GO" id="GO:0034040">
    <property type="term" value="F:ATPase-coupled lipid transmembrane transporter activity"/>
    <property type="evidence" value="ECO:0007669"/>
    <property type="project" value="TreeGrafter"/>
</dbReference>
<keyword evidence="8 10" id="KW-0472">Membrane</keyword>
<dbReference type="GO" id="GO:0005886">
    <property type="term" value="C:plasma membrane"/>
    <property type="evidence" value="ECO:0007669"/>
    <property type="project" value="UniProtKB-SubCell"/>
</dbReference>
<feature type="domain" description="ABC transporter" evidence="11">
    <location>
        <begin position="333"/>
        <end position="568"/>
    </location>
</feature>
<dbReference type="InterPro" id="IPR017871">
    <property type="entry name" value="ABC_transporter-like_CS"/>
</dbReference>
<evidence type="ECO:0000259" key="11">
    <source>
        <dbReference type="PROSITE" id="PS50893"/>
    </source>
</evidence>
<evidence type="ECO:0000313" key="14">
    <source>
        <dbReference type="Proteomes" id="UP000053038"/>
    </source>
</evidence>
<dbReference type="GO" id="GO:0030256">
    <property type="term" value="C:type I protein secretion system complex"/>
    <property type="evidence" value="ECO:0007669"/>
    <property type="project" value="InterPro"/>
</dbReference>
<dbReference type="FunFam" id="1.20.1560.10:FF:000109">
    <property type="entry name" value="Alkaline protease secretion ATP-binding protein aprD"/>
    <property type="match status" value="1"/>
</dbReference>
<dbReference type="AlphaFoldDB" id="A0A7V8IJ27"/>
<name>A0A7V8IJ27_9GAMM</name>
<evidence type="ECO:0000256" key="3">
    <source>
        <dbReference type="ARBA" id="ARBA00022475"/>
    </source>
</evidence>
<dbReference type="OrthoDB" id="9787557at2"/>
<dbReference type="RefSeq" id="WP_039349515.1">
    <property type="nucleotide sequence ID" value="NZ_JSXC01000030.1"/>
</dbReference>
<dbReference type="SMART" id="SM00382">
    <property type="entry name" value="AAA"/>
    <property type="match status" value="1"/>
</dbReference>
<dbReference type="GO" id="GO:0140359">
    <property type="term" value="F:ABC-type transporter activity"/>
    <property type="evidence" value="ECO:0007669"/>
    <property type="project" value="InterPro"/>
</dbReference>
<dbReference type="InterPro" id="IPR027417">
    <property type="entry name" value="P-loop_NTPase"/>
</dbReference>
<keyword evidence="7 10" id="KW-1133">Transmembrane helix</keyword>
<dbReference type="PROSITE" id="PS50929">
    <property type="entry name" value="ABC_TM1F"/>
    <property type="match status" value="1"/>
</dbReference>
<keyword evidence="3" id="KW-1003">Cell membrane</keyword>
<sequence>MPVSHPASSGREIIDALAAYRQGFWGIGLFSAVINLLMLAPAIYMLQVYDRVLPSGSTMTLAMLTLIMLGLFLLMGLLEWIRSAVVIRLGTQMDMRLNQRIYNAAFDSHLRNGTAGAGQALNDLTALRQFATGNALFAFFDAPWFPVYLLVIFLLHPWLGVMALAGAIILIVLAWLNQKLTREPLALAAKNTVQATQQANANLRNAEAIEAMGMLPAMRERWLTQHKTFLYYQNVASEKSANITSLTKSTRLALQSLMLGLGALLAVNGDITPGMMIAGSILVSRVLSPIDQIIGVWKQWMQARLAWQRVNLLLDEHPARPVGMALPAPEGRLQVEQLSANAPTTRTPILANITFELAPGDVLGVLGPSGSGKSTLARLLVAAMPALGGKVRLDGADMHQWDKGDLGRFIGYLPQDVQLFSGTIAENIARFTQPDAEKIIAAAVTAGVHEMILRLPQGYDTPLGENGSGLSGGQKQRVALARAIYNQPRLIVMDEPNASLDDDGEKALLAAIAAQQENRSTQILITHKPALLSCANKLLVLRAGQIQYFGATEQVLKALQRTAPANAAMTKPTRPKPASVKSADAANAFRPNTFIPKEQSSAGLSMVYSAPTPRRVAPDK</sequence>
<evidence type="ECO:0000256" key="5">
    <source>
        <dbReference type="ARBA" id="ARBA00022741"/>
    </source>
</evidence>
<dbReference type="InterPro" id="IPR010128">
    <property type="entry name" value="ATPase_T1SS_PrtD-like"/>
</dbReference>
<dbReference type="PROSITE" id="PS50893">
    <property type="entry name" value="ABC_TRANSPORTER_2"/>
    <property type="match status" value="1"/>
</dbReference>
<dbReference type="GO" id="GO:0016887">
    <property type="term" value="F:ATP hydrolysis activity"/>
    <property type="evidence" value="ECO:0007669"/>
    <property type="project" value="InterPro"/>
</dbReference>
<dbReference type="InterPro" id="IPR003439">
    <property type="entry name" value="ABC_transporter-like_ATP-bd"/>
</dbReference>
<feature type="transmembrane region" description="Helical" evidence="10">
    <location>
        <begin position="257"/>
        <end position="283"/>
    </location>
</feature>
<dbReference type="Gene3D" id="1.20.1560.10">
    <property type="entry name" value="ABC transporter type 1, transmembrane domain"/>
    <property type="match status" value="1"/>
</dbReference>
<dbReference type="FunFam" id="3.40.50.300:FF:001444">
    <property type="entry name" value="ABC transporter ATP-binding protein"/>
    <property type="match status" value="1"/>
</dbReference>
<feature type="transmembrane region" description="Helical" evidence="10">
    <location>
        <begin position="147"/>
        <end position="176"/>
    </location>
</feature>
<keyword evidence="5" id="KW-0547">Nucleotide-binding</keyword>
<evidence type="ECO:0000256" key="1">
    <source>
        <dbReference type="ARBA" id="ARBA00004651"/>
    </source>
</evidence>
<organism evidence="13 14">
    <name type="scientific">Pectobacterium fontis</name>
    <dbReference type="NCBI Taxonomy" id="2558042"/>
    <lineage>
        <taxon>Bacteria</taxon>
        <taxon>Pseudomonadati</taxon>
        <taxon>Pseudomonadota</taxon>
        <taxon>Gammaproteobacteria</taxon>
        <taxon>Enterobacterales</taxon>
        <taxon>Pectobacteriaceae</taxon>
        <taxon>Pectobacterium</taxon>
    </lineage>
</organism>
<dbReference type="PANTHER" id="PTHR24221">
    <property type="entry name" value="ATP-BINDING CASSETTE SUB-FAMILY B"/>
    <property type="match status" value="1"/>
</dbReference>
<dbReference type="PANTHER" id="PTHR24221:SF248">
    <property type="entry name" value="ABC TRANSPORTER TRANSMEMBRANE REGION"/>
    <property type="match status" value="1"/>
</dbReference>
<evidence type="ECO:0000256" key="2">
    <source>
        <dbReference type="ARBA" id="ARBA00022448"/>
    </source>
</evidence>
<evidence type="ECO:0000256" key="9">
    <source>
        <dbReference type="SAM" id="MobiDB-lite"/>
    </source>
</evidence>
<dbReference type="GO" id="GO:0030253">
    <property type="term" value="P:protein secretion by the type I secretion system"/>
    <property type="evidence" value="ECO:0007669"/>
    <property type="project" value="InterPro"/>
</dbReference>
<dbReference type="InterPro" id="IPR047957">
    <property type="entry name" value="ABC_AprD-like_6TM"/>
</dbReference>
<dbReference type="Proteomes" id="UP000053038">
    <property type="component" value="Unassembled WGS sequence"/>
</dbReference>
<dbReference type="InterPro" id="IPR003593">
    <property type="entry name" value="AAA+_ATPase"/>
</dbReference>
<evidence type="ECO:0000256" key="8">
    <source>
        <dbReference type="ARBA" id="ARBA00023136"/>
    </source>
</evidence>
<dbReference type="SUPFAM" id="SSF52540">
    <property type="entry name" value="P-loop containing nucleoside triphosphate hydrolases"/>
    <property type="match status" value="1"/>
</dbReference>
<reference evidence="13 14" key="1">
    <citation type="submission" date="2014-10" db="EMBL/GenBank/DDBJ databases">
        <title>Genome sequence of Pectobacterium carotovorum M022.</title>
        <authorList>
            <person name="Chan K.-G."/>
            <person name="Tan W.-S."/>
        </authorList>
    </citation>
    <scope>NUCLEOTIDE SEQUENCE [LARGE SCALE GENOMIC DNA]</scope>
    <source>
        <strain evidence="13 14">M022</strain>
    </source>
</reference>
<keyword evidence="2" id="KW-0813">Transport</keyword>
<dbReference type="SUPFAM" id="SSF90123">
    <property type="entry name" value="ABC transporter transmembrane region"/>
    <property type="match status" value="1"/>
</dbReference>
<evidence type="ECO:0000256" key="6">
    <source>
        <dbReference type="ARBA" id="ARBA00022840"/>
    </source>
</evidence>
<evidence type="ECO:0000259" key="12">
    <source>
        <dbReference type="PROSITE" id="PS50929"/>
    </source>
</evidence>
<accession>A0A7V8IJ27</accession>
<dbReference type="CDD" id="cd18586">
    <property type="entry name" value="ABC_6TM_PrtD_like"/>
    <property type="match status" value="1"/>
</dbReference>
<protein>
    <submittedName>
        <fullName evidence="13">Peptidase</fullName>
    </submittedName>
</protein>
<dbReference type="PROSITE" id="PS00211">
    <property type="entry name" value="ABC_TRANSPORTER_1"/>
    <property type="match status" value="1"/>
</dbReference>
<dbReference type="InterPro" id="IPR011527">
    <property type="entry name" value="ABC1_TM_dom"/>
</dbReference>
<comment type="caution">
    <text evidence="13">The sequence shown here is derived from an EMBL/GenBank/DDBJ whole genome shotgun (WGS) entry which is preliminary data.</text>
</comment>
<keyword evidence="14" id="KW-1185">Reference proteome</keyword>
<gene>
    <name evidence="13" type="ORF">OI69_09995</name>
</gene>
<proteinExistence type="predicted"/>
<evidence type="ECO:0000256" key="4">
    <source>
        <dbReference type="ARBA" id="ARBA00022692"/>
    </source>
</evidence>
<feature type="region of interest" description="Disordered" evidence="9">
    <location>
        <begin position="566"/>
        <end position="585"/>
    </location>
</feature>
<dbReference type="Gene3D" id="3.40.50.300">
    <property type="entry name" value="P-loop containing nucleotide triphosphate hydrolases"/>
    <property type="match status" value="1"/>
</dbReference>
<dbReference type="InterPro" id="IPR036640">
    <property type="entry name" value="ABC1_TM_sf"/>
</dbReference>
<feature type="transmembrane region" description="Helical" evidence="10">
    <location>
        <begin position="24"/>
        <end position="46"/>
    </location>
</feature>
<dbReference type="InterPro" id="IPR039421">
    <property type="entry name" value="Type_1_exporter"/>
</dbReference>
<keyword evidence="4 10" id="KW-0812">Transmembrane</keyword>
<evidence type="ECO:0000256" key="7">
    <source>
        <dbReference type="ARBA" id="ARBA00022989"/>
    </source>
</evidence>
<evidence type="ECO:0000256" key="10">
    <source>
        <dbReference type="SAM" id="Phobius"/>
    </source>
</evidence>
<dbReference type="Pfam" id="PF00664">
    <property type="entry name" value="ABC_membrane"/>
    <property type="match status" value="1"/>
</dbReference>
<dbReference type="GO" id="GO:0005524">
    <property type="term" value="F:ATP binding"/>
    <property type="evidence" value="ECO:0007669"/>
    <property type="project" value="UniProtKB-KW"/>
</dbReference>
<feature type="transmembrane region" description="Helical" evidence="10">
    <location>
        <begin position="58"/>
        <end position="78"/>
    </location>
</feature>
<dbReference type="Pfam" id="PF00005">
    <property type="entry name" value="ABC_tran"/>
    <property type="match status" value="1"/>
</dbReference>
<dbReference type="EMBL" id="JSXC01000030">
    <property type="protein sequence ID" value="KHN51971.1"/>
    <property type="molecule type" value="Genomic_DNA"/>
</dbReference>
<dbReference type="NCBIfam" id="TIGR01842">
    <property type="entry name" value="type_I_sec_PrtD"/>
    <property type="match status" value="1"/>
</dbReference>
<feature type="domain" description="ABC transmembrane type-1" evidence="12">
    <location>
        <begin position="25"/>
        <end position="302"/>
    </location>
</feature>
<comment type="subcellular location">
    <subcellularLocation>
        <location evidence="1">Cell membrane</location>
        <topology evidence="1">Multi-pass membrane protein</topology>
    </subcellularLocation>
</comment>
<evidence type="ECO:0000313" key="13">
    <source>
        <dbReference type="EMBL" id="KHN51971.1"/>
    </source>
</evidence>
<keyword evidence="6" id="KW-0067">ATP-binding</keyword>